<evidence type="ECO:0000256" key="5">
    <source>
        <dbReference type="ARBA" id="ARBA00023136"/>
    </source>
</evidence>
<evidence type="ECO:0000256" key="4">
    <source>
        <dbReference type="ARBA" id="ARBA00022989"/>
    </source>
</evidence>
<proteinExistence type="predicted"/>
<keyword evidence="3 6" id="KW-0812">Transmembrane</keyword>
<comment type="subcellular location">
    <subcellularLocation>
        <location evidence="1">Membrane</location>
        <topology evidence="1">Multi-pass membrane protein</topology>
    </subcellularLocation>
</comment>
<dbReference type="InterPro" id="IPR005828">
    <property type="entry name" value="MFS_sugar_transport-like"/>
</dbReference>
<comment type="caution">
    <text evidence="7">The sequence shown here is derived from an EMBL/GenBank/DDBJ whole genome shotgun (WGS) entry which is preliminary data.</text>
</comment>
<evidence type="ECO:0000256" key="6">
    <source>
        <dbReference type="SAM" id="Phobius"/>
    </source>
</evidence>
<protein>
    <recommendedName>
        <fullName evidence="9">Major facilitator superfamily (MFS) profile domain-containing protein</fullName>
    </recommendedName>
</protein>
<feature type="transmembrane region" description="Helical" evidence="6">
    <location>
        <begin position="134"/>
        <end position="157"/>
    </location>
</feature>
<keyword evidence="8" id="KW-1185">Reference proteome</keyword>
<dbReference type="Proteomes" id="UP001530400">
    <property type="component" value="Unassembled WGS sequence"/>
</dbReference>
<evidence type="ECO:0000256" key="2">
    <source>
        <dbReference type="ARBA" id="ARBA00022448"/>
    </source>
</evidence>
<keyword evidence="2" id="KW-0813">Transport</keyword>
<evidence type="ECO:0000256" key="1">
    <source>
        <dbReference type="ARBA" id="ARBA00004141"/>
    </source>
</evidence>
<dbReference type="InterPro" id="IPR011701">
    <property type="entry name" value="MFS"/>
</dbReference>
<reference evidence="7 8" key="1">
    <citation type="submission" date="2024-10" db="EMBL/GenBank/DDBJ databases">
        <title>Updated reference genomes for cyclostephanoid diatoms.</title>
        <authorList>
            <person name="Roberts W.R."/>
            <person name="Alverson A.J."/>
        </authorList>
    </citation>
    <scope>NUCLEOTIDE SEQUENCE [LARGE SCALE GENOMIC DNA]</scope>
    <source>
        <strain evidence="7 8">AJA010-31</strain>
    </source>
</reference>
<name>A0ABD3Q0B1_9STRA</name>
<dbReference type="PANTHER" id="PTHR23504:SF15">
    <property type="entry name" value="MAJOR FACILITATOR SUPERFAMILY (MFS) PROFILE DOMAIN-CONTAINING PROTEIN"/>
    <property type="match status" value="1"/>
</dbReference>
<organism evidence="7 8">
    <name type="scientific">Cyclotella atomus</name>
    <dbReference type="NCBI Taxonomy" id="382360"/>
    <lineage>
        <taxon>Eukaryota</taxon>
        <taxon>Sar</taxon>
        <taxon>Stramenopiles</taxon>
        <taxon>Ochrophyta</taxon>
        <taxon>Bacillariophyta</taxon>
        <taxon>Coscinodiscophyceae</taxon>
        <taxon>Thalassiosirophycidae</taxon>
        <taxon>Stephanodiscales</taxon>
        <taxon>Stephanodiscaceae</taxon>
        <taxon>Cyclotella</taxon>
    </lineage>
</organism>
<feature type="transmembrane region" description="Helical" evidence="6">
    <location>
        <begin position="276"/>
        <end position="301"/>
    </location>
</feature>
<dbReference type="Gene3D" id="1.20.1250.20">
    <property type="entry name" value="MFS general substrate transporter like domains"/>
    <property type="match status" value="1"/>
</dbReference>
<feature type="transmembrane region" description="Helical" evidence="6">
    <location>
        <begin position="20"/>
        <end position="45"/>
    </location>
</feature>
<evidence type="ECO:0000313" key="7">
    <source>
        <dbReference type="EMBL" id="KAL3793838.1"/>
    </source>
</evidence>
<keyword evidence="4 6" id="KW-1133">Transmembrane helix</keyword>
<accession>A0ABD3Q0B1</accession>
<feature type="transmembrane region" description="Helical" evidence="6">
    <location>
        <begin position="57"/>
        <end position="75"/>
    </location>
</feature>
<evidence type="ECO:0008006" key="9">
    <source>
        <dbReference type="Google" id="ProtNLM"/>
    </source>
</evidence>
<evidence type="ECO:0000256" key="3">
    <source>
        <dbReference type="ARBA" id="ARBA00022692"/>
    </source>
</evidence>
<dbReference type="EMBL" id="JALLPJ020000379">
    <property type="protein sequence ID" value="KAL3793838.1"/>
    <property type="molecule type" value="Genomic_DNA"/>
</dbReference>
<dbReference type="InterPro" id="IPR036259">
    <property type="entry name" value="MFS_trans_sf"/>
</dbReference>
<dbReference type="PANTHER" id="PTHR23504">
    <property type="entry name" value="MAJOR FACILITATOR SUPERFAMILY DOMAIN-CONTAINING PROTEIN 10"/>
    <property type="match status" value="1"/>
</dbReference>
<dbReference type="GO" id="GO:0016020">
    <property type="term" value="C:membrane"/>
    <property type="evidence" value="ECO:0007669"/>
    <property type="project" value="UniProtKB-SubCell"/>
</dbReference>
<keyword evidence="5 6" id="KW-0472">Membrane</keyword>
<gene>
    <name evidence="7" type="ORF">ACHAWO_012707</name>
</gene>
<dbReference type="AlphaFoldDB" id="A0ABD3Q0B1"/>
<dbReference type="Pfam" id="PF00083">
    <property type="entry name" value="Sugar_tr"/>
    <property type="match status" value="1"/>
</dbReference>
<dbReference type="Pfam" id="PF07690">
    <property type="entry name" value="MFS_1"/>
    <property type="match status" value="1"/>
</dbReference>
<evidence type="ECO:0000313" key="8">
    <source>
        <dbReference type="Proteomes" id="UP001530400"/>
    </source>
</evidence>
<dbReference type="SUPFAM" id="SSF103473">
    <property type="entry name" value="MFS general substrate transporter"/>
    <property type="match status" value="1"/>
</dbReference>
<sequence>MVLPPGSPGAHPDSFPTTEPFGFAAATYFVPMCALLGVAIASLVIGKLSDSKGRKPCILLCLYGTVVGCILKYLMRKNFWAYNAMNFLNGLLSASVPVSLAYAGDVNETKREKDAKIGLLVGFPCLERRVTQGLFVPLLIGSALAAVAALLNTFMLIEPRDIVASRSREREEMGLLEADDNDYEDAIKAPDVLNKKHFVTIIVGALADNIGSAGLNPLCLSPPFYGPRVGANRTYVHEMNVHERDHFSLAVVAVVDACCSVQMDQHLSCIDGHARIGLAGGCVVGSIVTGVVTIALLYIALAPPTSSSFAVFVTIFFCSFPFAVVSQLSTGPMLEAVFPVDKRGFCQGFDITVTNFGAALTPFLLGLVSDTLGASVANRICAGVSFLSAAINGCNIPTKPVPKELRPLKGEDTDLVEKALRGEWIPLEQLESINEQRFRNGQPYLLIHPRKYEDEKDELPLLRKRAKKDFLFQQTRLKAYLNEVKRQTI</sequence>
<feature type="transmembrane region" description="Helical" evidence="6">
    <location>
        <begin position="307"/>
        <end position="325"/>
    </location>
</feature>